<keyword evidence="4" id="KW-1185">Reference proteome</keyword>
<accession>A0A4Y1X3N9</accession>
<gene>
    <name evidence="3" type="ORF">A5CPEGH6_20420</name>
</gene>
<evidence type="ECO:0000256" key="1">
    <source>
        <dbReference type="SAM" id="SignalP"/>
    </source>
</evidence>
<organism evidence="3 4">
    <name type="scientific">Alistipes dispar</name>
    <dbReference type="NCBI Taxonomy" id="2585119"/>
    <lineage>
        <taxon>Bacteria</taxon>
        <taxon>Pseudomonadati</taxon>
        <taxon>Bacteroidota</taxon>
        <taxon>Bacteroidia</taxon>
        <taxon>Bacteroidales</taxon>
        <taxon>Rikenellaceae</taxon>
        <taxon>Alistipes</taxon>
    </lineage>
</organism>
<evidence type="ECO:0000259" key="2">
    <source>
        <dbReference type="Pfam" id="PF10988"/>
    </source>
</evidence>
<dbReference type="Proteomes" id="UP000319374">
    <property type="component" value="Chromosome"/>
</dbReference>
<protein>
    <recommendedName>
        <fullName evidence="2">Putative auto-transporter adhesin head GIN domain-containing protein</fullName>
    </recommendedName>
</protein>
<evidence type="ECO:0000313" key="3">
    <source>
        <dbReference type="EMBL" id="BBL07404.1"/>
    </source>
</evidence>
<dbReference type="EMBL" id="AP019736">
    <property type="protein sequence ID" value="BBL07404.1"/>
    <property type="molecule type" value="Genomic_DNA"/>
</dbReference>
<name>A0A4Y1X3N9_9BACT</name>
<dbReference type="Gene3D" id="2.160.20.120">
    <property type="match status" value="1"/>
</dbReference>
<feature type="chain" id="PRO_5021307565" description="Putative auto-transporter adhesin head GIN domain-containing protein" evidence="1">
    <location>
        <begin position="24"/>
        <end position="266"/>
    </location>
</feature>
<feature type="domain" description="Putative auto-transporter adhesin head GIN" evidence="2">
    <location>
        <begin position="65"/>
        <end position="245"/>
    </location>
</feature>
<feature type="signal peptide" evidence="1">
    <location>
        <begin position="1"/>
        <end position="23"/>
    </location>
</feature>
<proteinExistence type="predicted"/>
<dbReference type="KEGG" id="ada:A5CPEGH6_20420"/>
<dbReference type="Pfam" id="PF10988">
    <property type="entry name" value="DUF2807"/>
    <property type="match status" value="1"/>
</dbReference>
<keyword evidence="1" id="KW-0732">Signal</keyword>
<sequence length="266" mass="28159">MKKQMKRLILTALLAGVSVGVPARTPGLPAADTVSGAMPAAPVSAPVAAASDTSGGERSEWLPSFTAVEVAAPVDIRFVQVPDTEAPRIIYDTKGSYTTRFRAEVRDRVLRITERRDARRPERTTVTVCYNTLERISVSDAAATFEGRFSATLLDLTVGGAAKLTADLDVKDLRMELSGHSSAALSGAVRYLTLFVSTGAVEAAELETMSAQVNVTSSGSATLWVTDRFEAKTSTGGRIAYKGEPSVLRVSEKFMGGSIARIGAAE</sequence>
<dbReference type="InterPro" id="IPR021255">
    <property type="entry name" value="DUF2807"/>
</dbReference>
<reference evidence="4" key="1">
    <citation type="submission" date="2019-06" db="EMBL/GenBank/DDBJ databases">
        <title>Alistipes onderdonkii subsp. vulgaris subsp. nov., Alistipes dispar sp. nov. and Alistipes communis sp. nov., isolated from human faeces, and creation of Alistipes onderdonkii subsp. onderdonkii subsp. nov.</title>
        <authorList>
            <person name="Sakamoto M."/>
            <person name="Ikeyama N."/>
            <person name="Ogata Y."/>
            <person name="Suda W."/>
            <person name="Iino T."/>
            <person name="Hattori M."/>
            <person name="Ohkuma M."/>
        </authorList>
    </citation>
    <scope>NUCLEOTIDE SEQUENCE [LARGE SCALE GENOMIC DNA]</scope>
    <source>
        <strain evidence="4">5CPEGH6</strain>
    </source>
</reference>
<dbReference type="AlphaFoldDB" id="A0A4Y1X3N9"/>
<evidence type="ECO:0000313" key="4">
    <source>
        <dbReference type="Proteomes" id="UP000319374"/>
    </source>
</evidence>